<dbReference type="InterPro" id="IPR035451">
    <property type="entry name" value="Ada-like_dom_sf"/>
</dbReference>
<feature type="domain" description="Ada DNA repair metal-binding" evidence="2">
    <location>
        <begin position="6"/>
        <end position="44"/>
    </location>
</feature>
<proteinExistence type="predicted"/>
<sequence>MQEEEKRNAVLNHGKSHDGKFFYAVRNTGIFCRPSRASKTPPEKTQIF</sequence>
<organism evidence="3 4">
    <name type="scientific">Yanshouia hominis</name>
    <dbReference type="NCBI Taxonomy" id="2763673"/>
    <lineage>
        <taxon>Bacteria</taxon>
        <taxon>Bacillati</taxon>
        <taxon>Bacillota</taxon>
        <taxon>Clostridia</taxon>
        <taxon>Eubacteriales</taxon>
        <taxon>Oscillospiraceae</taxon>
        <taxon>Yanshouia</taxon>
    </lineage>
</organism>
<gene>
    <name evidence="3" type="ORF">H8717_08555</name>
</gene>
<keyword evidence="4" id="KW-1185">Reference proteome</keyword>
<dbReference type="Proteomes" id="UP000658131">
    <property type="component" value="Unassembled WGS sequence"/>
</dbReference>
<keyword evidence="1" id="KW-0010">Activator</keyword>
<comment type="caution">
    <text evidence="3">The sequence shown here is derived from an EMBL/GenBank/DDBJ whole genome shotgun (WGS) entry which is preliminary data.</text>
</comment>
<dbReference type="Gene3D" id="3.40.10.10">
    <property type="entry name" value="DNA Methylphosphotriester Repair Domain"/>
    <property type="match status" value="1"/>
</dbReference>
<reference evidence="3 4" key="1">
    <citation type="submission" date="2020-08" db="EMBL/GenBank/DDBJ databases">
        <title>Genome public.</title>
        <authorList>
            <person name="Liu C."/>
            <person name="Sun Q."/>
        </authorList>
    </citation>
    <scope>NUCLEOTIDE SEQUENCE [LARGE SCALE GENOMIC DNA]</scope>
    <source>
        <strain evidence="3 4">BX1</strain>
    </source>
</reference>
<dbReference type="EMBL" id="JACRTB010000011">
    <property type="protein sequence ID" value="MBC8576454.1"/>
    <property type="molecule type" value="Genomic_DNA"/>
</dbReference>
<dbReference type="RefSeq" id="WP_262399977.1">
    <property type="nucleotide sequence ID" value="NZ_JACRTB010000011.1"/>
</dbReference>
<dbReference type="InterPro" id="IPR004026">
    <property type="entry name" value="Ada_DNA_repair_Zn-bd"/>
</dbReference>
<protein>
    <recommendedName>
        <fullName evidence="2">Ada DNA repair metal-binding domain-containing protein</fullName>
    </recommendedName>
</protein>
<evidence type="ECO:0000313" key="3">
    <source>
        <dbReference type="EMBL" id="MBC8576454.1"/>
    </source>
</evidence>
<dbReference type="Pfam" id="PF02805">
    <property type="entry name" value="Ada_Zn_binding"/>
    <property type="match status" value="1"/>
</dbReference>
<dbReference type="SUPFAM" id="SSF57884">
    <property type="entry name" value="Ada DNA repair protein, N-terminal domain (N-Ada 10)"/>
    <property type="match status" value="1"/>
</dbReference>
<name>A0ABR7NJ69_9FIRM</name>
<evidence type="ECO:0000313" key="4">
    <source>
        <dbReference type="Proteomes" id="UP000658131"/>
    </source>
</evidence>
<accession>A0ABR7NJ69</accession>
<evidence type="ECO:0000256" key="1">
    <source>
        <dbReference type="ARBA" id="ARBA00023159"/>
    </source>
</evidence>
<evidence type="ECO:0000259" key="2">
    <source>
        <dbReference type="Pfam" id="PF02805"/>
    </source>
</evidence>